<dbReference type="EMBL" id="BMFV01000023">
    <property type="protein sequence ID" value="GGH84824.1"/>
    <property type="molecule type" value="Genomic_DNA"/>
</dbReference>
<protein>
    <recommendedName>
        <fullName evidence="6">Glycoside hydrolase family 38 N-terminal domain-containing protein</fullName>
    </recommendedName>
</protein>
<dbReference type="InterPro" id="IPR027291">
    <property type="entry name" value="Glyco_hydro_38_N_sf"/>
</dbReference>
<dbReference type="GO" id="GO:0009313">
    <property type="term" value="P:oligosaccharide catabolic process"/>
    <property type="evidence" value="ECO:0007669"/>
    <property type="project" value="TreeGrafter"/>
</dbReference>
<reference evidence="4" key="1">
    <citation type="journal article" date="2014" name="Int. J. Syst. Evol. Microbiol.">
        <title>Complete genome sequence of Corynebacterium casei LMG S-19264T (=DSM 44701T), isolated from a smear-ripened cheese.</title>
        <authorList>
            <consortium name="US DOE Joint Genome Institute (JGI-PGF)"/>
            <person name="Walter F."/>
            <person name="Albersmeier A."/>
            <person name="Kalinowski J."/>
            <person name="Ruckert C."/>
        </authorList>
    </citation>
    <scope>NUCLEOTIDE SEQUENCE</scope>
    <source>
        <strain evidence="4">CGMCC 1.12777</strain>
    </source>
</reference>
<reference evidence="4" key="2">
    <citation type="submission" date="2020-09" db="EMBL/GenBank/DDBJ databases">
        <authorList>
            <person name="Sun Q."/>
            <person name="Zhou Y."/>
        </authorList>
    </citation>
    <scope>NUCLEOTIDE SEQUENCE</scope>
    <source>
        <strain evidence="4">CGMCC 1.12777</strain>
    </source>
</reference>
<evidence type="ECO:0000259" key="3">
    <source>
        <dbReference type="Pfam" id="PF17677"/>
    </source>
</evidence>
<dbReference type="Gene3D" id="3.20.110.10">
    <property type="entry name" value="Glycoside hydrolase 38, N terminal domain"/>
    <property type="match status" value="1"/>
</dbReference>
<dbReference type="SUPFAM" id="SSF88713">
    <property type="entry name" value="Glycoside hydrolase/deacetylase"/>
    <property type="match status" value="1"/>
</dbReference>
<dbReference type="Pfam" id="PF17677">
    <property type="entry name" value="Glyco_hydro38C2"/>
    <property type="match status" value="1"/>
</dbReference>
<organism evidence="4 5">
    <name type="scientific">Pullulanibacillus pueri</name>
    <dbReference type="NCBI Taxonomy" id="1437324"/>
    <lineage>
        <taxon>Bacteria</taxon>
        <taxon>Bacillati</taxon>
        <taxon>Bacillota</taxon>
        <taxon>Bacilli</taxon>
        <taxon>Bacillales</taxon>
        <taxon>Sporolactobacillaceae</taxon>
        <taxon>Pullulanibacillus</taxon>
    </lineage>
</organism>
<dbReference type="SUPFAM" id="SSF49785">
    <property type="entry name" value="Galactose-binding domain-like"/>
    <property type="match status" value="1"/>
</dbReference>
<dbReference type="InterPro" id="IPR041147">
    <property type="entry name" value="GH38_C"/>
</dbReference>
<evidence type="ECO:0000313" key="4">
    <source>
        <dbReference type="EMBL" id="GGH84824.1"/>
    </source>
</evidence>
<dbReference type="GO" id="GO:0006013">
    <property type="term" value="P:mannose metabolic process"/>
    <property type="evidence" value="ECO:0007669"/>
    <property type="project" value="InterPro"/>
</dbReference>
<dbReference type="GO" id="GO:0004559">
    <property type="term" value="F:alpha-mannosidase activity"/>
    <property type="evidence" value="ECO:0007669"/>
    <property type="project" value="InterPro"/>
</dbReference>
<dbReference type="Gene3D" id="2.60.40.2220">
    <property type="match status" value="1"/>
</dbReference>
<dbReference type="InterPro" id="IPR029411">
    <property type="entry name" value="RG-lyase_III"/>
</dbReference>
<dbReference type="InterPro" id="IPR011330">
    <property type="entry name" value="Glyco_hydro/deAcase_b/a-brl"/>
</dbReference>
<proteinExistence type="predicted"/>
<feature type="domain" description="Glycosyl hydrolases family 38 C-terminal" evidence="3">
    <location>
        <begin position="1076"/>
        <end position="1147"/>
    </location>
</feature>
<gene>
    <name evidence="4" type="ORF">GCM10007096_28800</name>
</gene>
<feature type="domain" description="Glycoside hydrolase family 38 N-terminal" evidence="1">
    <location>
        <begin position="299"/>
        <end position="569"/>
    </location>
</feature>
<accession>A0A8J3EN25</accession>
<comment type="caution">
    <text evidence="4">The sequence shown here is derived from an EMBL/GenBank/DDBJ whole genome shotgun (WGS) entry which is preliminary data.</text>
</comment>
<sequence length="1153" mass="131243">MSKTILWSIGSPDGHSEDLIDNYKNPNITEGINYCVDEHSSAQWPLFHPSEADPDGGYRLHPYKITFQLEEKPEGHYLFNVQYLVIAPRLAHLELKVNGTSGYAYLRPEPSKSGEITLHSGLHTTIYSEGIMEVVIPSALLNQGENVFELISRDGGEYLSIDNIEKIKRLDRMANGAGFIYQYLTFSKLKSRIEDRFSTFELVPSVLYKKAKGDQLVELCHLYIELSEPIEETTFCLTLKGNKETRTMDLTLPETSFGHIYKTFYVTDEEGLLSFEFTGNVKGADIVKRGQVNRKRKWKVYVTPHSHTDIGYTHRQWEVAERLCRNIDTAIDYLDCEEKKGLEIPAFAYHLDASWVLENYLQTRSHEQIKKLFNYIKAGKIGIPHSYADLLTQLATAEELIRNGMYSESVLRPEGLRATFNSVVDVPSLSSALPAIYEDSGVKYLVHANNQDRGPFRLNGGLHKVSPFYWEGVNGGQVLVWLAKMYCELRKVCGSPPVNSSAERGLEMWLKEYETDDYAPDAVLLYGQEADNTDIDPQPVEFTENWNQTYAYPQLIACDAKAFFEYVEEHFKDSLPHIKGDGGAYWEDGAGSTIAETIKMRKAQGMLQAAEKLETLAVMHNDAFSYPEKSFEEAWQTHLLFVEHTWGAFLSATDPDSLLQKDQWAIKKHFADQGLQWSQRLLHTAAVRHSLNWNNAGREIVIYNPHSWSISQAVTLEIAKNEKVYDLESGQEVSTRLIHQTHSQAIIECYIDSLPGLSYRRLALREAKVSEATPGRVADVPHQRYVQWENAFYALTLDLEKGYLTKLYDKELQKDLVDAEAGFGQFLYAEGGEGTRLVGNQKDLAEGHADVLASFSLIDYHLETYAHGCSVHLKGKVPYGEVQIEWRLLNATKQIDLHYQYHKEERLEKEAVYIAFPFAVESGKILSDSQIGWVHWDQEGLPGACKEWLPLQTSILLESQDAHIQIASPDIPLFTINSIVQGHWPKMLDLSGNKVYSYVLNNYWNTNYKASQGGCIEFRYAITTGDSISKHEAYHFGWKARQPLYAHRISFQDFRTPREPYIESQDILATIDTDKVAISTMKKAQWEDGWIIRLQEIAGDKQSAVLSIPGKVITQAWRCDHLEKDKESLEVKDGTLKIDLSPWALTTVRILIK</sequence>
<keyword evidence="5" id="KW-1185">Reference proteome</keyword>
<dbReference type="RefSeq" id="WP_188498077.1">
    <property type="nucleotide sequence ID" value="NZ_BMFV01000023.1"/>
</dbReference>
<dbReference type="Pfam" id="PF14683">
    <property type="entry name" value="CBM-like"/>
    <property type="match status" value="1"/>
</dbReference>
<dbReference type="InterPro" id="IPR011013">
    <property type="entry name" value="Gal_mutarotase_sf_dom"/>
</dbReference>
<evidence type="ECO:0008006" key="6">
    <source>
        <dbReference type="Google" id="ProtNLM"/>
    </source>
</evidence>
<evidence type="ECO:0000259" key="1">
    <source>
        <dbReference type="Pfam" id="PF01074"/>
    </source>
</evidence>
<dbReference type="Proteomes" id="UP000656813">
    <property type="component" value="Unassembled WGS sequence"/>
</dbReference>
<dbReference type="InterPro" id="IPR008979">
    <property type="entry name" value="Galactose-bd-like_sf"/>
</dbReference>
<dbReference type="InterPro" id="IPR000602">
    <property type="entry name" value="Glyco_hydro_38_N"/>
</dbReference>
<dbReference type="PANTHER" id="PTHR46017:SF1">
    <property type="entry name" value="ALPHA-MANNOSIDASE 2C1"/>
    <property type="match status" value="1"/>
</dbReference>
<dbReference type="GO" id="GO:0030246">
    <property type="term" value="F:carbohydrate binding"/>
    <property type="evidence" value="ECO:0007669"/>
    <property type="project" value="InterPro"/>
</dbReference>
<name>A0A8J3EN25_9BACL</name>
<evidence type="ECO:0000259" key="2">
    <source>
        <dbReference type="Pfam" id="PF14683"/>
    </source>
</evidence>
<dbReference type="Pfam" id="PF01074">
    <property type="entry name" value="Glyco_hydro_38N"/>
    <property type="match status" value="1"/>
</dbReference>
<dbReference type="PANTHER" id="PTHR46017">
    <property type="entry name" value="ALPHA-MANNOSIDASE 2C1"/>
    <property type="match status" value="1"/>
</dbReference>
<feature type="domain" description="Rhamnogalacturonan lyase" evidence="2">
    <location>
        <begin position="6"/>
        <end position="152"/>
    </location>
</feature>
<evidence type="ECO:0000313" key="5">
    <source>
        <dbReference type="Proteomes" id="UP000656813"/>
    </source>
</evidence>
<dbReference type="AlphaFoldDB" id="A0A8J3EN25"/>
<dbReference type="SUPFAM" id="SSF74650">
    <property type="entry name" value="Galactose mutarotase-like"/>
    <property type="match status" value="1"/>
</dbReference>